<organism evidence="1 2">
    <name type="scientific">Ixodes persulcatus</name>
    <name type="common">Taiga tick</name>
    <dbReference type="NCBI Taxonomy" id="34615"/>
    <lineage>
        <taxon>Eukaryota</taxon>
        <taxon>Metazoa</taxon>
        <taxon>Ecdysozoa</taxon>
        <taxon>Arthropoda</taxon>
        <taxon>Chelicerata</taxon>
        <taxon>Arachnida</taxon>
        <taxon>Acari</taxon>
        <taxon>Parasitiformes</taxon>
        <taxon>Ixodida</taxon>
        <taxon>Ixodoidea</taxon>
        <taxon>Ixodidae</taxon>
        <taxon>Ixodinae</taxon>
        <taxon>Ixodes</taxon>
    </lineage>
</organism>
<comment type="caution">
    <text evidence="1">The sequence shown here is derived from an EMBL/GenBank/DDBJ whole genome shotgun (WGS) entry which is preliminary data.</text>
</comment>
<accession>A0AC60Q366</accession>
<protein>
    <submittedName>
        <fullName evidence="1">Uncharacterized protein</fullName>
    </submittedName>
</protein>
<name>A0AC60Q366_IXOPE</name>
<sequence length="469" mass="52598">MILVSNCVYWKTGVPNKALRSSAPWTQSARRPESLRGIASGVCSKGTTSKQQCRGQIASQSRTRERQIDDTQRCTDGRFLPRTNKHREPCGSTSKRSVPGGSEAGEMASWQKQQKELHQQQRDLEQQQQRRLQQQLASTHVLRQSSTEGVPVPNQVHVPPAATTPNVWSPRGAPPQSAANVSRDTRHQHPPSKAPPPVHPRPARLQVQTAQPVMQPPPQMQQTSPQMQRHMQPSPKMPSSPQMQRMQPMQQQQPNQPTQTMTTVTTTRRVPLDVVPQPSGQRVWTEQPVSEYQDPGGPSTAQVIAAQSQDYVDEKELEYRMAIQQLQAMVVSLHLVDRIESVHRRASRTICCSVGGNAFGPDTTYNDRLRTLGWRPLRHRRLVSRMSLACRVLDGSLTGSYLTTVVRVGRRTGKPEELRRRTMRHSSSTLPAAIREFLRLPLNVRSPLPTNRTESKELSRVYGASLASS</sequence>
<gene>
    <name evidence="1" type="ORF">HPB47_024823</name>
</gene>
<reference evidence="1 2" key="1">
    <citation type="journal article" date="2020" name="Cell">
        <title>Large-Scale Comparative Analyses of Tick Genomes Elucidate Their Genetic Diversity and Vector Capacities.</title>
        <authorList>
            <consortium name="Tick Genome and Microbiome Consortium (TIGMIC)"/>
            <person name="Jia N."/>
            <person name="Wang J."/>
            <person name="Shi W."/>
            <person name="Du L."/>
            <person name="Sun Y."/>
            <person name="Zhan W."/>
            <person name="Jiang J.F."/>
            <person name="Wang Q."/>
            <person name="Zhang B."/>
            <person name="Ji P."/>
            <person name="Bell-Sakyi L."/>
            <person name="Cui X.M."/>
            <person name="Yuan T.T."/>
            <person name="Jiang B.G."/>
            <person name="Yang W.F."/>
            <person name="Lam T.T."/>
            <person name="Chang Q.C."/>
            <person name="Ding S.J."/>
            <person name="Wang X.J."/>
            <person name="Zhu J.G."/>
            <person name="Ruan X.D."/>
            <person name="Zhao L."/>
            <person name="Wei J.T."/>
            <person name="Ye R.Z."/>
            <person name="Que T.C."/>
            <person name="Du C.H."/>
            <person name="Zhou Y.H."/>
            <person name="Cheng J.X."/>
            <person name="Dai P.F."/>
            <person name="Guo W.B."/>
            <person name="Han X.H."/>
            <person name="Huang E.J."/>
            <person name="Li L.F."/>
            <person name="Wei W."/>
            <person name="Gao Y.C."/>
            <person name="Liu J.Z."/>
            <person name="Shao H.Z."/>
            <person name="Wang X."/>
            <person name="Wang C.C."/>
            <person name="Yang T.C."/>
            <person name="Huo Q.B."/>
            <person name="Li W."/>
            <person name="Chen H.Y."/>
            <person name="Chen S.E."/>
            <person name="Zhou L.G."/>
            <person name="Ni X.B."/>
            <person name="Tian J.H."/>
            <person name="Sheng Y."/>
            <person name="Liu T."/>
            <person name="Pan Y.S."/>
            <person name="Xia L.Y."/>
            <person name="Li J."/>
            <person name="Zhao F."/>
            <person name="Cao W.C."/>
        </authorList>
    </citation>
    <scope>NUCLEOTIDE SEQUENCE [LARGE SCALE GENOMIC DNA]</scope>
    <source>
        <strain evidence="1">Iper-2018</strain>
    </source>
</reference>
<keyword evidence="2" id="KW-1185">Reference proteome</keyword>
<evidence type="ECO:0000313" key="2">
    <source>
        <dbReference type="Proteomes" id="UP000805193"/>
    </source>
</evidence>
<proteinExistence type="predicted"/>
<evidence type="ECO:0000313" key="1">
    <source>
        <dbReference type="EMBL" id="KAG0428177.1"/>
    </source>
</evidence>
<dbReference type="EMBL" id="JABSTQ010009557">
    <property type="protein sequence ID" value="KAG0428177.1"/>
    <property type="molecule type" value="Genomic_DNA"/>
</dbReference>
<dbReference type="Proteomes" id="UP000805193">
    <property type="component" value="Unassembled WGS sequence"/>
</dbReference>